<dbReference type="Proteomes" id="UP001331515">
    <property type="component" value="Unassembled WGS sequence"/>
</dbReference>
<evidence type="ECO:0000313" key="3">
    <source>
        <dbReference type="Proteomes" id="UP001331515"/>
    </source>
</evidence>
<proteinExistence type="predicted"/>
<protein>
    <submittedName>
        <fullName evidence="2">Uncharacterized protein</fullName>
    </submittedName>
</protein>
<dbReference type="AlphaFoldDB" id="A0AAN8DSB3"/>
<gene>
    <name evidence="2" type="ORF">CgunFtcFv8_013472</name>
</gene>
<accession>A0AAN8DSB3</accession>
<name>A0AAN8DSB3_CHAGU</name>
<dbReference type="EMBL" id="JAURVH010001518">
    <property type="protein sequence ID" value="KAK5928406.1"/>
    <property type="molecule type" value="Genomic_DNA"/>
</dbReference>
<feature type="region of interest" description="Disordered" evidence="1">
    <location>
        <begin position="36"/>
        <end position="72"/>
    </location>
</feature>
<reference evidence="2 3" key="1">
    <citation type="journal article" date="2023" name="Mol. Biol. Evol.">
        <title>Genomics of Secondarily Temperate Adaptation in the Only Non-Antarctic Icefish.</title>
        <authorList>
            <person name="Rivera-Colon A.G."/>
            <person name="Rayamajhi N."/>
            <person name="Minhas B.F."/>
            <person name="Madrigal G."/>
            <person name="Bilyk K.T."/>
            <person name="Yoon V."/>
            <person name="Hune M."/>
            <person name="Gregory S."/>
            <person name="Cheng C.H.C."/>
            <person name="Catchen J.M."/>
        </authorList>
    </citation>
    <scope>NUCLEOTIDE SEQUENCE [LARGE SCALE GENOMIC DNA]</scope>
    <source>
        <tissue evidence="2">White muscle</tissue>
    </source>
</reference>
<evidence type="ECO:0000256" key="1">
    <source>
        <dbReference type="SAM" id="MobiDB-lite"/>
    </source>
</evidence>
<sequence length="72" mass="7932">MVSSCCPTFSFNPGVTEEKSGLWLTEHTLLRLPRRKCAQKTVPGTPPPRPQTDGESPLGTEWAYYTPASLNP</sequence>
<comment type="caution">
    <text evidence="2">The sequence shown here is derived from an EMBL/GenBank/DDBJ whole genome shotgun (WGS) entry which is preliminary data.</text>
</comment>
<evidence type="ECO:0000313" key="2">
    <source>
        <dbReference type="EMBL" id="KAK5928406.1"/>
    </source>
</evidence>
<organism evidence="2 3">
    <name type="scientific">Champsocephalus gunnari</name>
    <name type="common">Mackerel icefish</name>
    <dbReference type="NCBI Taxonomy" id="52237"/>
    <lineage>
        <taxon>Eukaryota</taxon>
        <taxon>Metazoa</taxon>
        <taxon>Chordata</taxon>
        <taxon>Craniata</taxon>
        <taxon>Vertebrata</taxon>
        <taxon>Euteleostomi</taxon>
        <taxon>Actinopterygii</taxon>
        <taxon>Neopterygii</taxon>
        <taxon>Teleostei</taxon>
        <taxon>Neoteleostei</taxon>
        <taxon>Acanthomorphata</taxon>
        <taxon>Eupercaria</taxon>
        <taxon>Perciformes</taxon>
        <taxon>Notothenioidei</taxon>
        <taxon>Channichthyidae</taxon>
        <taxon>Champsocephalus</taxon>
    </lineage>
</organism>
<keyword evidence="3" id="KW-1185">Reference proteome</keyword>